<dbReference type="AlphaFoldDB" id="A0A6G1L7G1"/>
<dbReference type="EMBL" id="ML995843">
    <property type="protein sequence ID" value="KAF2768532.1"/>
    <property type="molecule type" value="Genomic_DNA"/>
</dbReference>
<sequence>MPGGSGYQSAKLAVLRFTQFISVESPGIVAYGIHPGGVVTDLAKAMGEKNMHLLIDQPELAADSLVWLTSERREWLNGRYISVTWDMEELLQKRKKIEEQDLLRVSMAVGTA</sequence>
<name>A0A6G1L7G1_9PEZI</name>
<evidence type="ECO:0008006" key="3">
    <source>
        <dbReference type="Google" id="ProtNLM"/>
    </source>
</evidence>
<dbReference type="OrthoDB" id="1933717at2759"/>
<reference evidence="1" key="1">
    <citation type="journal article" date="2020" name="Stud. Mycol.">
        <title>101 Dothideomycetes genomes: a test case for predicting lifestyles and emergence of pathogens.</title>
        <authorList>
            <person name="Haridas S."/>
            <person name="Albert R."/>
            <person name="Binder M."/>
            <person name="Bloem J."/>
            <person name="Labutti K."/>
            <person name="Salamov A."/>
            <person name="Andreopoulos B."/>
            <person name="Baker S."/>
            <person name="Barry K."/>
            <person name="Bills G."/>
            <person name="Bluhm B."/>
            <person name="Cannon C."/>
            <person name="Castanera R."/>
            <person name="Culley D."/>
            <person name="Daum C."/>
            <person name="Ezra D."/>
            <person name="Gonzalez J."/>
            <person name="Henrissat B."/>
            <person name="Kuo A."/>
            <person name="Liang C."/>
            <person name="Lipzen A."/>
            <person name="Lutzoni F."/>
            <person name="Magnuson J."/>
            <person name="Mondo S."/>
            <person name="Nolan M."/>
            <person name="Ohm R."/>
            <person name="Pangilinan J."/>
            <person name="Park H.-J."/>
            <person name="Ramirez L."/>
            <person name="Alfaro M."/>
            <person name="Sun H."/>
            <person name="Tritt A."/>
            <person name="Yoshinaga Y."/>
            <person name="Zwiers L.-H."/>
            <person name="Turgeon B."/>
            <person name="Goodwin S."/>
            <person name="Spatafora J."/>
            <person name="Crous P."/>
            <person name="Grigoriev I."/>
        </authorList>
    </citation>
    <scope>NUCLEOTIDE SEQUENCE</scope>
    <source>
        <strain evidence="1">CBS 116005</strain>
    </source>
</reference>
<dbReference type="InterPro" id="IPR036291">
    <property type="entry name" value="NAD(P)-bd_dom_sf"/>
</dbReference>
<dbReference type="SUPFAM" id="SSF51735">
    <property type="entry name" value="NAD(P)-binding Rossmann-fold domains"/>
    <property type="match status" value="1"/>
</dbReference>
<keyword evidence="2" id="KW-1185">Reference proteome</keyword>
<evidence type="ECO:0000313" key="2">
    <source>
        <dbReference type="Proteomes" id="UP000799436"/>
    </source>
</evidence>
<dbReference type="Proteomes" id="UP000799436">
    <property type="component" value="Unassembled WGS sequence"/>
</dbReference>
<dbReference type="Gene3D" id="3.40.50.720">
    <property type="entry name" value="NAD(P)-binding Rossmann-like Domain"/>
    <property type="match status" value="1"/>
</dbReference>
<proteinExistence type="predicted"/>
<protein>
    <recommendedName>
        <fullName evidence="3">NAD(P)-binding protein</fullName>
    </recommendedName>
</protein>
<gene>
    <name evidence="1" type="ORF">EJ03DRAFT_363835</name>
</gene>
<organism evidence="1 2">
    <name type="scientific">Teratosphaeria nubilosa</name>
    <dbReference type="NCBI Taxonomy" id="161662"/>
    <lineage>
        <taxon>Eukaryota</taxon>
        <taxon>Fungi</taxon>
        <taxon>Dikarya</taxon>
        <taxon>Ascomycota</taxon>
        <taxon>Pezizomycotina</taxon>
        <taxon>Dothideomycetes</taxon>
        <taxon>Dothideomycetidae</taxon>
        <taxon>Mycosphaerellales</taxon>
        <taxon>Teratosphaeriaceae</taxon>
        <taxon>Teratosphaeria</taxon>
    </lineage>
</organism>
<accession>A0A6G1L7G1</accession>
<evidence type="ECO:0000313" key="1">
    <source>
        <dbReference type="EMBL" id="KAF2768532.1"/>
    </source>
</evidence>